<keyword evidence="2 4" id="KW-0472">Membrane</keyword>
<proteinExistence type="predicted"/>
<evidence type="ECO:0000256" key="4">
    <source>
        <dbReference type="PROSITE-ProRule" id="PRU00473"/>
    </source>
</evidence>
<comment type="subcellular location">
    <subcellularLocation>
        <location evidence="1">Cell outer membrane</location>
    </subcellularLocation>
</comment>
<dbReference type="EMBL" id="CP151406">
    <property type="protein sequence ID" value="WZJ20197.1"/>
    <property type="molecule type" value="Genomic_DNA"/>
</dbReference>
<reference evidence="7 8" key="1">
    <citation type="submission" date="2024-04" db="EMBL/GenBank/DDBJ databases">
        <title>Dissimilatory iodate-reducing microorganisms contribute to the enrichment of iodine in groundwater.</title>
        <authorList>
            <person name="Jiang Z."/>
        </authorList>
    </citation>
    <scope>NUCLEOTIDE SEQUENCE [LARGE SCALE GENOMIC DNA]</scope>
    <source>
        <strain evidence="7 8">NCP973</strain>
    </source>
</reference>
<feature type="domain" description="OmpA-like" evidence="6">
    <location>
        <begin position="80"/>
        <end position="194"/>
    </location>
</feature>
<keyword evidence="3" id="KW-0998">Cell outer membrane</keyword>
<dbReference type="InterPro" id="IPR006665">
    <property type="entry name" value="OmpA-like"/>
</dbReference>
<protein>
    <submittedName>
        <fullName evidence="7">OmpA family protein</fullName>
    </submittedName>
</protein>
<dbReference type="RefSeq" id="WP_298393475.1">
    <property type="nucleotide sequence ID" value="NZ_CP151406.1"/>
</dbReference>
<name>A0ABZ2XE05_9RHOO</name>
<dbReference type="PRINTS" id="PR01021">
    <property type="entry name" value="OMPADOMAIN"/>
</dbReference>
<feature type="chain" id="PRO_5046331860" evidence="5">
    <location>
        <begin position="21"/>
        <end position="194"/>
    </location>
</feature>
<evidence type="ECO:0000256" key="1">
    <source>
        <dbReference type="ARBA" id="ARBA00004442"/>
    </source>
</evidence>
<dbReference type="Pfam" id="PF00691">
    <property type="entry name" value="OmpA"/>
    <property type="match status" value="1"/>
</dbReference>
<dbReference type="InterPro" id="IPR006664">
    <property type="entry name" value="OMP_bac"/>
</dbReference>
<dbReference type="CDD" id="cd07185">
    <property type="entry name" value="OmpA_C-like"/>
    <property type="match status" value="1"/>
</dbReference>
<organism evidence="7 8">
    <name type="scientific">Azonexus hydrophilus</name>
    <dbReference type="NCBI Taxonomy" id="418702"/>
    <lineage>
        <taxon>Bacteria</taxon>
        <taxon>Pseudomonadati</taxon>
        <taxon>Pseudomonadota</taxon>
        <taxon>Betaproteobacteria</taxon>
        <taxon>Rhodocyclales</taxon>
        <taxon>Azonexaceae</taxon>
        <taxon>Azonexus</taxon>
    </lineage>
</organism>
<sequence>MNKLLLPGLALLLLAGCASERVVLLPSPDGKPAAVVLRDRAGTEQVLDQPYAATVRRLGINRADQTDAETVQARYAQTLQALPVRPVSFVLYFELGSDRLTPESEAEFARVRQEVAARTAPEVMVIGHTDRVGSVEANDALSLQRAQTMRDLLVAEGLPAEKLEVAGRGEREPLVATADEVEEARNRRVEINIR</sequence>
<dbReference type="PANTHER" id="PTHR30329">
    <property type="entry name" value="STATOR ELEMENT OF FLAGELLAR MOTOR COMPLEX"/>
    <property type="match status" value="1"/>
</dbReference>
<evidence type="ECO:0000256" key="5">
    <source>
        <dbReference type="SAM" id="SignalP"/>
    </source>
</evidence>
<feature type="signal peptide" evidence="5">
    <location>
        <begin position="1"/>
        <end position="20"/>
    </location>
</feature>
<evidence type="ECO:0000313" key="7">
    <source>
        <dbReference type="EMBL" id="WZJ20197.1"/>
    </source>
</evidence>
<accession>A0ABZ2XE05</accession>
<evidence type="ECO:0000256" key="2">
    <source>
        <dbReference type="ARBA" id="ARBA00023136"/>
    </source>
</evidence>
<evidence type="ECO:0000256" key="3">
    <source>
        <dbReference type="ARBA" id="ARBA00023237"/>
    </source>
</evidence>
<evidence type="ECO:0000259" key="6">
    <source>
        <dbReference type="PROSITE" id="PS51123"/>
    </source>
</evidence>
<dbReference type="PROSITE" id="PS51257">
    <property type="entry name" value="PROKAR_LIPOPROTEIN"/>
    <property type="match status" value="1"/>
</dbReference>
<dbReference type="Proteomes" id="UP001479520">
    <property type="component" value="Chromosome"/>
</dbReference>
<dbReference type="Gene3D" id="3.30.1330.60">
    <property type="entry name" value="OmpA-like domain"/>
    <property type="match status" value="1"/>
</dbReference>
<dbReference type="PROSITE" id="PS51123">
    <property type="entry name" value="OMPA_2"/>
    <property type="match status" value="1"/>
</dbReference>
<dbReference type="InterPro" id="IPR050330">
    <property type="entry name" value="Bact_OuterMem_StrucFunc"/>
</dbReference>
<dbReference type="InterPro" id="IPR036737">
    <property type="entry name" value="OmpA-like_sf"/>
</dbReference>
<keyword evidence="8" id="KW-1185">Reference proteome</keyword>
<evidence type="ECO:0000313" key="8">
    <source>
        <dbReference type="Proteomes" id="UP001479520"/>
    </source>
</evidence>
<dbReference type="SUPFAM" id="SSF103088">
    <property type="entry name" value="OmpA-like"/>
    <property type="match status" value="1"/>
</dbReference>
<gene>
    <name evidence="7" type="ORF">AADV58_09510</name>
</gene>
<keyword evidence="5" id="KW-0732">Signal</keyword>
<dbReference type="PANTHER" id="PTHR30329:SF21">
    <property type="entry name" value="LIPOPROTEIN YIAD-RELATED"/>
    <property type="match status" value="1"/>
</dbReference>
<dbReference type="PRINTS" id="PR01023">
    <property type="entry name" value="NAFLGMOTY"/>
</dbReference>